<dbReference type="InterPro" id="IPR035897">
    <property type="entry name" value="Toll_tir_struct_dom_sf"/>
</dbReference>
<organism evidence="9 10">
    <name type="scientific">Quercus rubra</name>
    <name type="common">Northern red oak</name>
    <name type="synonym">Quercus borealis</name>
    <dbReference type="NCBI Taxonomy" id="3512"/>
    <lineage>
        <taxon>Eukaryota</taxon>
        <taxon>Viridiplantae</taxon>
        <taxon>Streptophyta</taxon>
        <taxon>Embryophyta</taxon>
        <taxon>Tracheophyta</taxon>
        <taxon>Spermatophyta</taxon>
        <taxon>Magnoliopsida</taxon>
        <taxon>eudicotyledons</taxon>
        <taxon>Gunneridae</taxon>
        <taxon>Pentapetalae</taxon>
        <taxon>rosids</taxon>
        <taxon>fabids</taxon>
        <taxon>Fagales</taxon>
        <taxon>Fagaceae</taxon>
        <taxon>Quercus</taxon>
    </lineage>
</organism>
<dbReference type="PANTHER" id="PTHR11017:SF570">
    <property type="entry name" value="DISEASE RESISTANCE PROTEIN (TIR-NBS CLASS)-RELATED"/>
    <property type="match status" value="1"/>
</dbReference>
<dbReference type="SUPFAM" id="SSF52058">
    <property type="entry name" value="L domain-like"/>
    <property type="match status" value="1"/>
</dbReference>
<dbReference type="SMART" id="SM00255">
    <property type="entry name" value="TIR"/>
    <property type="match status" value="1"/>
</dbReference>
<dbReference type="InterPro" id="IPR058192">
    <property type="entry name" value="WHD_ROQ1-like"/>
</dbReference>
<dbReference type="Pfam" id="PF23282">
    <property type="entry name" value="WHD_ROQ1"/>
    <property type="match status" value="1"/>
</dbReference>
<dbReference type="SUPFAM" id="SSF52200">
    <property type="entry name" value="Toll/Interleukin receptor TIR domain"/>
    <property type="match status" value="1"/>
</dbReference>
<dbReference type="InterPro" id="IPR027417">
    <property type="entry name" value="P-loop_NTPase"/>
</dbReference>
<keyword evidence="3" id="KW-0677">Repeat</keyword>
<dbReference type="InterPro" id="IPR045344">
    <property type="entry name" value="C-JID"/>
</dbReference>
<evidence type="ECO:0000313" key="9">
    <source>
        <dbReference type="EMBL" id="KAK4568966.1"/>
    </source>
</evidence>
<dbReference type="InterPro" id="IPR036390">
    <property type="entry name" value="WH_DNA-bd_sf"/>
</dbReference>
<comment type="caution">
    <text evidence="9">The sequence shown here is derived from an EMBL/GenBank/DDBJ whole genome shotgun (WGS) entry which is preliminary data.</text>
</comment>
<dbReference type="Gene3D" id="1.10.8.430">
    <property type="entry name" value="Helical domain of apoptotic protease-activating factors"/>
    <property type="match status" value="1"/>
</dbReference>
<evidence type="ECO:0000256" key="5">
    <source>
        <dbReference type="ARBA" id="ARBA00022821"/>
    </source>
</evidence>
<keyword evidence="5" id="KW-0611">Plant defense</keyword>
<dbReference type="PANTHER" id="PTHR11017">
    <property type="entry name" value="LEUCINE-RICH REPEAT-CONTAINING PROTEIN"/>
    <property type="match status" value="1"/>
</dbReference>
<keyword evidence="2" id="KW-0433">Leucine-rich repeat</keyword>
<evidence type="ECO:0000256" key="1">
    <source>
        <dbReference type="ARBA" id="ARBA00011982"/>
    </source>
</evidence>
<dbReference type="GO" id="GO:0043531">
    <property type="term" value="F:ADP binding"/>
    <property type="evidence" value="ECO:0007669"/>
    <property type="project" value="InterPro"/>
</dbReference>
<dbReference type="InterPro" id="IPR000157">
    <property type="entry name" value="TIR_dom"/>
</dbReference>
<dbReference type="InterPro" id="IPR003593">
    <property type="entry name" value="AAA+_ATPase"/>
</dbReference>
<dbReference type="InterPro" id="IPR002182">
    <property type="entry name" value="NB-ARC"/>
</dbReference>
<dbReference type="GO" id="GO:0061809">
    <property type="term" value="F:NAD+ nucleosidase activity, cyclic ADP-ribose generating"/>
    <property type="evidence" value="ECO:0007669"/>
    <property type="project" value="UniProtKB-EC"/>
</dbReference>
<feature type="domain" description="TIR" evidence="8">
    <location>
        <begin position="13"/>
        <end position="177"/>
    </location>
</feature>
<dbReference type="Proteomes" id="UP001324115">
    <property type="component" value="Unassembled WGS sequence"/>
</dbReference>
<dbReference type="Pfam" id="PF01582">
    <property type="entry name" value="TIR"/>
    <property type="match status" value="1"/>
</dbReference>
<dbReference type="EMBL" id="JAXUIC010000010">
    <property type="protein sequence ID" value="KAK4568966.1"/>
    <property type="molecule type" value="Genomic_DNA"/>
</dbReference>
<evidence type="ECO:0000256" key="6">
    <source>
        <dbReference type="ARBA" id="ARBA00023027"/>
    </source>
</evidence>
<dbReference type="AlphaFoldDB" id="A0AAN7EFV9"/>
<name>A0AAN7EFV9_QUERU</name>
<dbReference type="SUPFAM" id="SSF52540">
    <property type="entry name" value="P-loop containing nucleoside triphosphate hydrolases"/>
    <property type="match status" value="1"/>
</dbReference>
<comment type="catalytic activity">
    <reaction evidence="7">
        <text>NAD(+) + H2O = ADP-D-ribose + nicotinamide + H(+)</text>
        <dbReference type="Rhea" id="RHEA:16301"/>
        <dbReference type="ChEBI" id="CHEBI:15377"/>
        <dbReference type="ChEBI" id="CHEBI:15378"/>
        <dbReference type="ChEBI" id="CHEBI:17154"/>
        <dbReference type="ChEBI" id="CHEBI:57540"/>
        <dbReference type="ChEBI" id="CHEBI:57967"/>
        <dbReference type="EC" id="3.2.2.6"/>
    </reaction>
    <physiologicalReaction direction="left-to-right" evidence="7">
        <dbReference type="Rhea" id="RHEA:16302"/>
    </physiologicalReaction>
</comment>
<dbReference type="SMART" id="SM00382">
    <property type="entry name" value="AAA"/>
    <property type="match status" value="1"/>
</dbReference>
<dbReference type="SUPFAM" id="SSF46785">
    <property type="entry name" value="Winged helix' DNA-binding domain"/>
    <property type="match status" value="1"/>
</dbReference>
<dbReference type="InterPro" id="IPR044974">
    <property type="entry name" value="Disease_R_plants"/>
</dbReference>
<dbReference type="Pfam" id="PF20160">
    <property type="entry name" value="C-JID"/>
    <property type="match status" value="1"/>
</dbReference>
<dbReference type="InterPro" id="IPR042197">
    <property type="entry name" value="Apaf_helical"/>
</dbReference>
<evidence type="ECO:0000256" key="4">
    <source>
        <dbReference type="ARBA" id="ARBA00022801"/>
    </source>
</evidence>
<proteinExistence type="predicted"/>
<accession>A0AAN7EFV9</accession>
<dbReference type="FunFam" id="3.40.50.10140:FF:000007">
    <property type="entry name" value="Disease resistance protein (TIR-NBS-LRR class)"/>
    <property type="match status" value="1"/>
</dbReference>
<keyword evidence="4" id="KW-0378">Hydrolase</keyword>
<evidence type="ECO:0000256" key="2">
    <source>
        <dbReference type="ARBA" id="ARBA00022614"/>
    </source>
</evidence>
<dbReference type="Gene3D" id="3.40.50.300">
    <property type="entry name" value="P-loop containing nucleotide triphosphate hydrolases"/>
    <property type="match status" value="1"/>
</dbReference>
<keyword evidence="10" id="KW-1185">Reference proteome</keyword>
<dbReference type="PROSITE" id="PS50104">
    <property type="entry name" value="TIR"/>
    <property type="match status" value="1"/>
</dbReference>
<dbReference type="Gene3D" id="3.40.50.10140">
    <property type="entry name" value="Toll/interleukin-1 receptor homology (TIR) domain"/>
    <property type="match status" value="1"/>
</dbReference>
<evidence type="ECO:0000259" key="8">
    <source>
        <dbReference type="PROSITE" id="PS50104"/>
    </source>
</evidence>
<sequence length="994" mass="113458">MAFLTNKQATHQYKYDVFLSFRGDDTRMDFTSHLNGFLKLKGIHTFIDDELQRGEEISTKLLEAIKSSRSSIIILSENYASSTWCLDELVEILECKKSGQMVLPVFYKVDPSEVRNQKGKFGEALAKHEINNIKKVQRWREALNKAGSISGLTYKDGCSYSQFEFIEDIFKEISSAQLNHMKLSVAKYLVGIDTRVNDIINRCLDIKSNDVRIIGIFGLPGVGKTTIAKLIFNTIHYCFDGSSFLDNVSEKSRTIDGLIQLQETLCYEILGYQNLKVGSISKGINVTIERLHRKRILIVLDNVEKLDEIEFFRENYDRFTSGSRIIITTRDKHLLDTLTKNILVMYYEVKELNKHEAHKLFCQEAFGRNNFKEDYSELVNQFIDYVNGLPLVLKIIGSDLYGRTKHEWKSALDKYKRIPKGDIQKILKISYDGLDQTQQEIFLDIACFLKGFYKDKVVDILRNINFHEPYYDIERLIDKCLISVTKDNKLLMHDLIQQMGWEIVRQESPEIIEKRSRLLCYEDAPEILIENTGSNVIRGITLCLPKPKNMKLNLGKMKNLKYLIVCNVICEDLKSLPNGLRLLDWNQFPLSSLPSAFEPKNLVVLKMGQSQIKLDEHFELREIPMPPPHLEGLYIEGCASLDSQSRRRLLSQFGEMVGLPQNMVGSRGSLHQDFVSEKCCDPSKMCSTSDFVNDGCGFQFDLVLPGTKIPKWFNHQSVGSSISFSIGSESLAFAFCVALKIELKDIVASRSESSIDDIVLEDCNNIKLLFEVSGYDPKKAKITIERCGAHVACICPSQNPTIDKMACIRIHESLRVSFDENLKMFLRRVATQNLIKFSKTHCPLCEIAEDSLLHLFQCCPYAKGVWYGGRWGFRVEMIRAQTVMEFVEHIIDPPSELLAERITKDEFTLYAAVAMKILWMAREEALVSNSKTHHKPISPSFEQTLNFDASCDQNNVGLAVVLKDQDGNGRAIGRGININKKKGMPLAKEECKLW</sequence>
<evidence type="ECO:0000256" key="7">
    <source>
        <dbReference type="ARBA" id="ARBA00047304"/>
    </source>
</evidence>
<dbReference type="EC" id="3.2.2.6" evidence="1"/>
<gene>
    <name evidence="9" type="ORF">RGQ29_004398</name>
</gene>
<reference evidence="9 10" key="1">
    <citation type="journal article" date="2023" name="G3 (Bethesda)">
        <title>A haplotype-resolved chromosome-scale genome for Quercus rubra L. provides insights into the genetics of adaptive traits for red oak species.</title>
        <authorList>
            <person name="Kapoor B."/>
            <person name="Jenkins J."/>
            <person name="Schmutz J."/>
            <person name="Zhebentyayeva T."/>
            <person name="Kuelheim C."/>
            <person name="Coggeshall M."/>
            <person name="Heim C."/>
            <person name="Lasky J.R."/>
            <person name="Leites L."/>
            <person name="Islam-Faridi N."/>
            <person name="Romero-Severson J."/>
            <person name="DeLeo V.L."/>
            <person name="Lucas S.M."/>
            <person name="Lazic D."/>
            <person name="Gailing O."/>
            <person name="Carlson J."/>
            <person name="Staton M."/>
        </authorList>
    </citation>
    <scope>NUCLEOTIDE SEQUENCE [LARGE SCALE GENOMIC DNA]</scope>
    <source>
        <strain evidence="9">Pseudo-F2</strain>
    </source>
</reference>
<evidence type="ECO:0000256" key="3">
    <source>
        <dbReference type="ARBA" id="ARBA00022737"/>
    </source>
</evidence>
<dbReference type="GO" id="GO:0006952">
    <property type="term" value="P:defense response"/>
    <property type="evidence" value="ECO:0007669"/>
    <property type="project" value="UniProtKB-KW"/>
</dbReference>
<keyword evidence="6" id="KW-0520">NAD</keyword>
<evidence type="ECO:0000313" key="10">
    <source>
        <dbReference type="Proteomes" id="UP001324115"/>
    </source>
</evidence>
<protein>
    <recommendedName>
        <fullName evidence="1">ADP-ribosyl cyclase/cyclic ADP-ribose hydrolase</fullName>
        <ecNumber evidence="1">3.2.2.6</ecNumber>
    </recommendedName>
</protein>
<dbReference type="GO" id="GO:0007165">
    <property type="term" value="P:signal transduction"/>
    <property type="evidence" value="ECO:0007669"/>
    <property type="project" value="InterPro"/>
</dbReference>
<dbReference type="PRINTS" id="PR00364">
    <property type="entry name" value="DISEASERSIST"/>
</dbReference>
<dbReference type="Pfam" id="PF00931">
    <property type="entry name" value="NB-ARC"/>
    <property type="match status" value="1"/>
</dbReference>